<dbReference type="InterPro" id="IPR006578">
    <property type="entry name" value="MADF-dom"/>
</dbReference>
<dbReference type="RefSeq" id="XP_026739262.1">
    <property type="nucleotide sequence ID" value="XM_026883461.1"/>
</dbReference>
<dbReference type="OrthoDB" id="8190343at2759"/>
<evidence type="ECO:0000259" key="2">
    <source>
        <dbReference type="PROSITE" id="PS51029"/>
    </source>
</evidence>
<accession>A0A7E5WFR5</accession>
<dbReference type="GeneID" id="113502080"/>
<feature type="compositionally biased region" description="Low complexity" evidence="1">
    <location>
        <begin position="143"/>
        <end position="157"/>
    </location>
</feature>
<evidence type="ECO:0000256" key="1">
    <source>
        <dbReference type="SAM" id="MobiDB-lite"/>
    </source>
</evidence>
<feature type="region of interest" description="Disordered" evidence="1">
    <location>
        <begin position="116"/>
        <end position="163"/>
    </location>
</feature>
<proteinExistence type="predicted"/>
<dbReference type="AlphaFoldDB" id="A0A7E5WFR5"/>
<feature type="compositionally biased region" description="Polar residues" evidence="1">
    <location>
        <begin position="116"/>
        <end position="132"/>
    </location>
</feature>
<organism evidence="3 4">
    <name type="scientific">Trichoplusia ni</name>
    <name type="common">Cabbage looper</name>
    <dbReference type="NCBI Taxonomy" id="7111"/>
    <lineage>
        <taxon>Eukaryota</taxon>
        <taxon>Metazoa</taxon>
        <taxon>Ecdysozoa</taxon>
        <taxon>Arthropoda</taxon>
        <taxon>Hexapoda</taxon>
        <taxon>Insecta</taxon>
        <taxon>Pterygota</taxon>
        <taxon>Neoptera</taxon>
        <taxon>Endopterygota</taxon>
        <taxon>Lepidoptera</taxon>
        <taxon>Glossata</taxon>
        <taxon>Ditrysia</taxon>
        <taxon>Noctuoidea</taxon>
        <taxon>Noctuidae</taxon>
        <taxon>Plusiinae</taxon>
        <taxon>Trichoplusia</taxon>
    </lineage>
</organism>
<dbReference type="PROSITE" id="PS51029">
    <property type="entry name" value="MADF"/>
    <property type="match status" value="1"/>
</dbReference>
<dbReference type="Proteomes" id="UP000322000">
    <property type="component" value="Chromosome 16"/>
</dbReference>
<gene>
    <name evidence="4" type="primary">LOC113502080</name>
</gene>
<dbReference type="SMART" id="SM00595">
    <property type="entry name" value="MADF"/>
    <property type="match status" value="1"/>
</dbReference>
<keyword evidence="3" id="KW-1185">Reference proteome</keyword>
<feature type="domain" description="MADF" evidence="2">
    <location>
        <begin position="11"/>
        <end position="109"/>
    </location>
</feature>
<dbReference type="PANTHER" id="PTHR21505">
    <property type="entry name" value="MADF DOMAIN-CONTAINING PROTEIN-RELATED"/>
    <property type="match status" value="1"/>
</dbReference>
<dbReference type="InParanoid" id="A0A7E5WFR5"/>
<evidence type="ECO:0000313" key="4">
    <source>
        <dbReference type="RefSeq" id="XP_026739262.1"/>
    </source>
</evidence>
<name>A0A7E5WFR5_TRINI</name>
<reference evidence="4" key="1">
    <citation type="submission" date="2025-08" db="UniProtKB">
        <authorList>
            <consortium name="RefSeq"/>
        </authorList>
    </citation>
    <scope>IDENTIFICATION</scope>
</reference>
<protein>
    <submittedName>
        <fullName evidence="4">Uncharacterized protein LOC113502080</fullName>
    </submittedName>
</protein>
<evidence type="ECO:0000313" key="3">
    <source>
        <dbReference type="Proteomes" id="UP000322000"/>
    </source>
</evidence>
<dbReference type="KEGG" id="tnl:113502080"/>
<dbReference type="PANTHER" id="PTHR21505:SF8">
    <property type="entry name" value="DPT-YFP REPRESSOR BY OVEREXPRESSION, ISOFORM D-RELATED"/>
    <property type="match status" value="1"/>
</dbReference>
<dbReference type="Pfam" id="PF10545">
    <property type="entry name" value="MADF_DNA_bdg"/>
    <property type="match status" value="1"/>
</dbReference>
<sequence>MTAKWDTEKTIMFIEEYRHDCLWEPKNNLYKNRDARESAYRKLIELMHLNGIVMTAKDVKNKIRSLRTTFFAELAKIEKSKTTGSGTSNIYTPKLSWFNTMNFLLTSTELRRNEESTTVSINSFVESENTSTDSRENTPARASGSRSSSQTESQSSSNFRQSIRNARYDPIDTALQELRKINKSVESENEFDVFGQNVSLQLQKLPLEYALETQELIMKVLNEQRISGI</sequence>